<dbReference type="InterPro" id="IPR032150">
    <property type="entry name" value="DUF4820"/>
</dbReference>
<name>A0A0L7LBG1_OPEBR</name>
<reference evidence="1 2" key="1">
    <citation type="journal article" date="2015" name="Genome Biol. Evol.">
        <title>The genome of winter moth (Operophtera brumata) provides a genomic perspective on sexual dimorphism and phenology.</title>
        <authorList>
            <person name="Derks M.F."/>
            <person name="Smit S."/>
            <person name="Salis L."/>
            <person name="Schijlen E."/>
            <person name="Bossers A."/>
            <person name="Mateman C."/>
            <person name="Pijl A.S."/>
            <person name="de Ridder D."/>
            <person name="Groenen M.A."/>
            <person name="Visser M.E."/>
            <person name="Megens H.J."/>
        </authorList>
    </citation>
    <scope>NUCLEOTIDE SEQUENCE [LARGE SCALE GENOMIC DNA]</scope>
    <source>
        <strain evidence="1">WM2013NL</strain>
        <tissue evidence="1">Head and thorax</tissue>
    </source>
</reference>
<dbReference type="InterPro" id="IPR014721">
    <property type="entry name" value="Ribsml_uS5_D2-typ_fold_subgr"/>
</dbReference>
<proteinExistence type="predicted"/>
<dbReference type="EMBL" id="JTDY01001809">
    <property type="protein sequence ID" value="KOB72823.1"/>
    <property type="molecule type" value="Genomic_DNA"/>
</dbReference>
<dbReference type="Pfam" id="PF16091">
    <property type="entry name" value="DUF4820"/>
    <property type="match status" value="1"/>
</dbReference>
<sequence length="227" mass="25738">MELVSLGKDVLQDIVEHAASYSIGQSVLRQIDRALWVVEKCARWAVPPPLDQDERPQPELIRPLPWMFFMMMLIALRVTRESISLVNLVMGKPPLSKRRYLRTLKYQGNRMMRARCTAAPPADSWYNSLCKLLELTMCFRRKSTPYANNNTTQVSNNDEVMRPVVLALCLPPLPRSCCYSSARGSTGTLGNFAKATYAAIAKTYAYLTPGLWRDIPLTKSPYSEFKA</sequence>
<evidence type="ECO:0000313" key="2">
    <source>
        <dbReference type="Proteomes" id="UP000037510"/>
    </source>
</evidence>
<dbReference type="STRING" id="104452.A0A0L7LBG1"/>
<dbReference type="Proteomes" id="UP000037510">
    <property type="component" value="Unassembled WGS sequence"/>
</dbReference>
<dbReference type="Gene3D" id="3.30.230.10">
    <property type="match status" value="1"/>
</dbReference>
<evidence type="ECO:0000313" key="1">
    <source>
        <dbReference type="EMBL" id="KOB72823.1"/>
    </source>
</evidence>
<organism evidence="1 2">
    <name type="scientific">Operophtera brumata</name>
    <name type="common">Winter moth</name>
    <name type="synonym">Phalaena brumata</name>
    <dbReference type="NCBI Taxonomy" id="104452"/>
    <lineage>
        <taxon>Eukaryota</taxon>
        <taxon>Metazoa</taxon>
        <taxon>Ecdysozoa</taxon>
        <taxon>Arthropoda</taxon>
        <taxon>Hexapoda</taxon>
        <taxon>Insecta</taxon>
        <taxon>Pterygota</taxon>
        <taxon>Neoptera</taxon>
        <taxon>Endopterygota</taxon>
        <taxon>Lepidoptera</taxon>
        <taxon>Glossata</taxon>
        <taxon>Ditrysia</taxon>
        <taxon>Geometroidea</taxon>
        <taxon>Geometridae</taxon>
        <taxon>Larentiinae</taxon>
        <taxon>Operophtera</taxon>
    </lineage>
</organism>
<accession>A0A0L7LBG1</accession>
<comment type="caution">
    <text evidence="1">The sequence shown here is derived from an EMBL/GenBank/DDBJ whole genome shotgun (WGS) entry which is preliminary data.</text>
</comment>
<keyword evidence="2" id="KW-1185">Reference proteome</keyword>
<gene>
    <name evidence="1" type="ORF">OBRU01_11728</name>
</gene>
<dbReference type="AlphaFoldDB" id="A0A0L7LBG1"/>
<protein>
    <submittedName>
        <fullName evidence="1">PolyQ domain-containing hypothetical conserved protein</fullName>
    </submittedName>
</protein>